<dbReference type="AlphaFoldDB" id="A0AAD9RH50"/>
<protein>
    <submittedName>
        <fullName evidence="1">Uncharacterized protein</fullName>
    </submittedName>
</protein>
<sequence length="83" mass="9549">MNRGKRYRTSTVSTIPLAFIPATSLDSDKPTLLVQVVEKVGSSFRILYWNSKRLKIIENSVKFVTMSKPEPLFKPHDYYAKTL</sequence>
<keyword evidence="2" id="KW-1185">Reference proteome</keyword>
<reference evidence="1" key="2">
    <citation type="journal article" date="2023" name="Commun. Biol.">
        <title>Intrasexual cuticular hydrocarbon dimorphism in a wasp sheds light on hydrocarbon biosynthesis genes in Hymenoptera.</title>
        <authorList>
            <person name="Moris V.C."/>
            <person name="Podsiadlowski L."/>
            <person name="Martin S."/>
            <person name="Oeyen J.P."/>
            <person name="Donath A."/>
            <person name="Petersen M."/>
            <person name="Wilbrandt J."/>
            <person name="Misof B."/>
            <person name="Liedtke D."/>
            <person name="Thamm M."/>
            <person name="Scheiner R."/>
            <person name="Schmitt T."/>
            <person name="Niehuis O."/>
        </authorList>
    </citation>
    <scope>NUCLEOTIDE SEQUENCE</scope>
    <source>
        <strain evidence="1">GBR_01_08_01A</strain>
    </source>
</reference>
<gene>
    <name evidence="1" type="ORF">KPH14_010898</name>
</gene>
<dbReference type="Proteomes" id="UP001258017">
    <property type="component" value="Unassembled WGS sequence"/>
</dbReference>
<organism evidence="1 2">
    <name type="scientific">Odynerus spinipes</name>
    <dbReference type="NCBI Taxonomy" id="1348599"/>
    <lineage>
        <taxon>Eukaryota</taxon>
        <taxon>Metazoa</taxon>
        <taxon>Ecdysozoa</taxon>
        <taxon>Arthropoda</taxon>
        <taxon>Hexapoda</taxon>
        <taxon>Insecta</taxon>
        <taxon>Pterygota</taxon>
        <taxon>Neoptera</taxon>
        <taxon>Endopterygota</taxon>
        <taxon>Hymenoptera</taxon>
        <taxon>Apocrita</taxon>
        <taxon>Aculeata</taxon>
        <taxon>Vespoidea</taxon>
        <taxon>Vespidae</taxon>
        <taxon>Eumeninae</taxon>
        <taxon>Odynerus</taxon>
    </lineage>
</organism>
<dbReference type="EMBL" id="JAIFRP010000084">
    <property type="protein sequence ID" value="KAK2579607.1"/>
    <property type="molecule type" value="Genomic_DNA"/>
</dbReference>
<evidence type="ECO:0000313" key="1">
    <source>
        <dbReference type="EMBL" id="KAK2579607.1"/>
    </source>
</evidence>
<evidence type="ECO:0000313" key="2">
    <source>
        <dbReference type="Proteomes" id="UP001258017"/>
    </source>
</evidence>
<accession>A0AAD9RH50</accession>
<reference evidence="1" key="1">
    <citation type="submission" date="2021-08" db="EMBL/GenBank/DDBJ databases">
        <authorList>
            <person name="Misof B."/>
            <person name="Oliver O."/>
            <person name="Podsiadlowski L."/>
            <person name="Donath A."/>
            <person name="Peters R."/>
            <person name="Mayer C."/>
            <person name="Rust J."/>
            <person name="Gunkel S."/>
            <person name="Lesny P."/>
            <person name="Martin S."/>
            <person name="Oeyen J.P."/>
            <person name="Petersen M."/>
            <person name="Panagiotis P."/>
            <person name="Wilbrandt J."/>
            <person name="Tanja T."/>
        </authorList>
    </citation>
    <scope>NUCLEOTIDE SEQUENCE</scope>
    <source>
        <strain evidence="1">GBR_01_08_01A</strain>
        <tissue evidence="1">Thorax + abdomen</tissue>
    </source>
</reference>
<proteinExistence type="predicted"/>
<name>A0AAD9RH50_9HYME</name>
<comment type="caution">
    <text evidence="1">The sequence shown here is derived from an EMBL/GenBank/DDBJ whole genome shotgun (WGS) entry which is preliminary data.</text>
</comment>